<evidence type="ECO:0000256" key="3">
    <source>
        <dbReference type="ARBA" id="ARBA00009014"/>
    </source>
</evidence>
<evidence type="ECO:0000256" key="9">
    <source>
        <dbReference type="ARBA" id="ARBA00023027"/>
    </source>
</evidence>
<evidence type="ECO:0000256" key="7">
    <source>
        <dbReference type="ARBA" id="ARBA00022741"/>
    </source>
</evidence>
<evidence type="ECO:0000256" key="8">
    <source>
        <dbReference type="ARBA" id="ARBA00022840"/>
    </source>
</evidence>
<gene>
    <name evidence="11" type="primary">nadD</name>
    <name evidence="13" type="ORF">SAMN04487911_101218</name>
</gene>
<dbReference type="SUPFAM" id="SSF52374">
    <property type="entry name" value="Nucleotidylyl transferase"/>
    <property type="match status" value="1"/>
</dbReference>
<keyword evidence="9 11" id="KW-0520">NAD</keyword>
<keyword evidence="5 11" id="KW-0808">Transferase</keyword>
<dbReference type="GO" id="GO:0009435">
    <property type="term" value="P:NAD+ biosynthetic process"/>
    <property type="evidence" value="ECO:0007669"/>
    <property type="project" value="UniProtKB-UniRule"/>
</dbReference>
<evidence type="ECO:0000256" key="6">
    <source>
        <dbReference type="ARBA" id="ARBA00022695"/>
    </source>
</evidence>
<accession>A0A1M6AGU7</accession>
<evidence type="ECO:0000259" key="12">
    <source>
        <dbReference type="Pfam" id="PF01467"/>
    </source>
</evidence>
<dbReference type="GO" id="GO:0005524">
    <property type="term" value="F:ATP binding"/>
    <property type="evidence" value="ECO:0007669"/>
    <property type="project" value="UniProtKB-KW"/>
</dbReference>
<evidence type="ECO:0000256" key="4">
    <source>
        <dbReference type="ARBA" id="ARBA00022642"/>
    </source>
</evidence>
<dbReference type="OrthoDB" id="5295945at2"/>
<dbReference type="HAMAP" id="MF_00244">
    <property type="entry name" value="NaMN_adenylyltr"/>
    <property type="match status" value="1"/>
</dbReference>
<evidence type="ECO:0000256" key="1">
    <source>
        <dbReference type="ARBA" id="ARBA00002324"/>
    </source>
</evidence>
<dbReference type="CDD" id="cd02165">
    <property type="entry name" value="NMNAT"/>
    <property type="match status" value="1"/>
</dbReference>
<comment type="similarity">
    <text evidence="3 11">Belongs to the NadD family.</text>
</comment>
<keyword evidence="8 11" id="KW-0067">ATP-binding</keyword>
<dbReference type="Proteomes" id="UP000184231">
    <property type="component" value="Unassembled WGS sequence"/>
</dbReference>
<dbReference type="NCBIfam" id="TIGR00125">
    <property type="entry name" value="cyt_tran_rel"/>
    <property type="match status" value="1"/>
</dbReference>
<keyword evidence="6 11" id="KW-0548">Nucleotidyltransferase</keyword>
<sequence length="195" mass="23224">MKKKIGLYFGTFNPIHVGHLIIANHMVEFSDLEEVWFVVTPHNPFKKKSTLLDDYHRYDMVYEATKEYPKLKPSNIEFKLPQPNYTINTLVHLEEKYPNKYDFALIMGRDNLKSLHKWKNYEVILENYSIYVYPRITEVENIAVLKNHPKIVEVDAPIMEISSTFIRKQIKAGKNIKPLLPLTVWEYLDKMNFYR</sequence>
<comment type="catalytic activity">
    <reaction evidence="10 11">
        <text>nicotinate beta-D-ribonucleotide + ATP + H(+) = deamido-NAD(+) + diphosphate</text>
        <dbReference type="Rhea" id="RHEA:22860"/>
        <dbReference type="ChEBI" id="CHEBI:15378"/>
        <dbReference type="ChEBI" id="CHEBI:30616"/>
        <dbReference type="ChEBI" id="CHEBI:33019"/>
        <dbReference type="ChEBI" id="CHEBI:57502"/>
        <dbReference type="ChEBI" id="CHEBI:58437"/>
        <dbReference type="EC" id="2.7.7.18"/>
    </reaction>
</comment>
<dbReference type="STRING" id="558155.SAMN04487911_101218"/>
<reference evidence="14" key="1">
    <citation type="submission" date="2016-11" db="EMBL/GenBank/DDBJ databases">
        <authorList>
            <person name="Varghese N."/>
            <person name="Submissions S."/>
        </authorList>
    </citation>
    <scope>NUCLEOTIDE SEQUENCE [LARGE SCALE GENOMIC DNA]</scope>
    <source>
        <strain evidence="14">CGMCC 1.8863</strain>
    </source>
</reference>
<dbReference type="PANTHER" id="PTHR39321">
    <property type="entry name" value="NICOTINATE-NUCLEOTIDE ADENYLYLTRANSFERASE-RELATED"/>
    <property type="match status" value="1"/>
</dbReference>
<dbReference type="AlphaFoldDB" id="A0A1M6AGU7"/>
<name>A0A1M6AGU7_9FLAO</name>
<evidence type="ECO:0000256" key="5">
    <source>
        <dbReference type="ARBA" id="ARBA00022679"/>
    </source>
</evidence>
<dbReference type="InterPro" id="IPR014729">
    <property type="entry name" value="Rossmann-like_a/b/a_fold"/>
</dbReference>
<dbReference type="Pfam" id="PF01467">
    <property type="entry name" value="CTP_transf_like"/>
    <property type="match status" value="1"/>
</dbReference>
<dbReference type="NCBIfam" id="TIGR00482">
    <property type="entry name" value="nicotinate (nicotinamide) nucleotide adenylyltransferase"/>
    <property type="match status" value="1"/>
</dbReference>
<protein>
    <recommendedName>
        <fullName evidence="11">Probable nicotinate-nucleotide adenylyltransferase</fullName>
        <ecNumber evidence="11">2.7.7.18</ecNumber>
    </recommendedName>
    <alternativeName>
        <fullName evidence="11">Deamido-NAD(+) diphosphorylase</fullName>
    </alternativeName>
    <alternativeName>
        <fullName evidence="11">Deamido-NAD(+) pyrophosphorylase</fullName>
    </alternativeName>
    <alternativeName>
        <fullName evidence="11">Nicotinate mononucleotide adenylyltransferase</fullName>
        <shortName evidence="11">NaMN adenylyltransferase</shortName>
    </alternativeName>
</protein>
<dbReference type="Gene3D" id="3.40.50.620">
    <property type="entry name" value="HUPs"/>
    <property type="match status" value="1"/>
</dbReference>
<evidence type="ECO:0000256" key="11">
    <source>
        <dbReference type="HAMAP-Rule" id="MF_00244"/>
    </source>
</evidence>
<keyword evidence="4 11" id="KW-0662">Pyridine nucleotide biosynthesis</keyword>
<keyword evidence="7 11" id="KW-0547">Nucleotide-binding</keyword>
<dbReference type="InterPro" id="IPR004821">
    <property type="entry name" value="Cyt_trans-like"/>
</dbReference>
<proteinExistence type="inferred from homology"/>
<dbReference type="InterPro" id="IPR005248">
    <property type="entry name" value="NadD/NMNAT"/>
</dbReference>
<evidence type="ECO:0000256" key="10">
    <source>
        <dbReference type="ARBA" id="ARBA00048721"/>
    </source>
</evidence>
<comment type="function">
    <text evidence="1 11">Catalyzes the reversible adenylation of nicotinate mononucleotide (NaMN) to nicotinic acid adenine dinucleotide (NaAD).</text>
</comment>
<dbReference type="EMBL" id="FQYX01000001">
    <property type="protein sequence ID" value="SHI35750.1"/>
    <property type="molecule type" value="Genomic_DNA"/>
</dbReference>
<comment type="pathway">
    <text evidence="2 11">Cofactor biosynthesis; NAD(+) biosynthesis; deamido-NAD(+) from nicotinate D-ribonucleotide: step 1/1.</text>
</comment>
<evidence type="ECO:0000256" key="2">
    <source>
        <dbReference type="ARBA" id="ARBA00005019"/>
    </source>
</evidence>
<dbReference type="PANTHER" id="PTHR39321:SF3">
    <property type="entry name" value="PHOSPHOPANTETHEINE ADENYLYLTRANSFERASE"/>
    <property type="match status" value="1"/>
</dbReference>
<organism evidence="13 14">
    <name type="scientific">Arenibacter nanhaiticus</name>
    <dbReference type="NCBI Taxonomy" id="558155"/>
    <lineage>
        <taxon>Bacteria</taxon>
        <taxon>Pseudomonadati</taxon>
        <taxon>Bacteroidota</taxon>
        <taxon>Flavobacteriia</taxon>
        <taxon>Flavobacteriales</taxon>
        <taxon>Flavobacteriaceae</taxon>
        <taxon>Arenibacter</taxon>
    </lineage>
</organism>
<feature type="domain" description="Cytidyltransferase-like" evidence="12">
    <location>
        <begin position="7"/>
        <end position="168"/>
    </location>
</feature>
<dbReference type="UniPathway" id="UPA00253">
    <property type="reaction ID" value="UER00332"/>
</dbReference>
<dbReference type="EC" id="2.7.7.18" evidence="11"/>
<dbReference type="GO" id="GO:0004515">
    <property type="term" value="F:nicotinate-nucleotide adenylyltransferase activity"/>
    <property type="evidence" value="ECO:0007669"/>
    <property type="project" value="UniProtKB-UniRule"/>
</dbReference>
<evidence type="ECO:0000313" key="14">
    <source>
        <dbReference type="Proteomes" id="UP000184231"/>
    </source>
</evidence>
<dbReference type="RefSeq" id="WP_072762778.1">
    <property type="nucleotide sequence ID" value="NZ_FQYX01000001.1"/>
</dbReference>
<evidence type="ECO:0000313" key="13">
    <source>
        <dbReference type="EMBL" id="SHI35750.1"/>
    </source>
</evidence>
<keyword evidence="14" id="KW-1185">Reference proteome</keyword>